<dbReference type="EMBL" id="CP001287">
    <property type="protein sequence ID" value="ACK66959.1"/>
    <property type="molecule type" value="Genomic_DNA"/>
</dbReference>
<dbReference type="KEGG" id="cyp:PCC8801_2970"/>
<proteinExistence type="predicted"/>
<dbReference type="RefSeq" id="WP_012596222.1">
    <property type="nucleotide sequence ID" value="NC_011726.1"/>
</dbReference>
<evidence type="ECO:0000313" key="1">
    <source>
        <dbReference type="EMBL" id="ACK66959.1"/>
    </source>
</evidence>
<dbReference type="OrthoDB" id="462653at2"/>
<dbReference type="InterPro" id="IPR005368">
    <property type="entry name" value="UPF0175"/>
</dbReference>
<reference evidence="2" key="1">
    <citation type="journal article" date="2011" name="MBio">
        <title>Novel metabolic attributes of the genus Cyanothece, comprising a group of unicellular nitrogen-fixing Cyanobacteria.</title>
        <authorList>
            <person name="Bandyopadhyay A."/>
            <person name="Elvitigala T."/>
            <person name="Welsh E."/>
            <person name="Stockel J."/>
            <person name="Liberton M."/>
            <person name="Min H."/>
            <person name="Sherman L.A."/>
            <person name="Pakrasi H.B."/>
        </authorList>
    </citation>
    <scope>NUCLEOTIDE SEQUENCE [LARGE SCALE GENOMIC DNA]</scope>
    <source>
        <strain evidence="2">PCC 8801</strain>
    </source>
</reference>
<gene>
    <name evidence="1" type="ordered locus">PCC8801_2970</name>
</gene>
<accession>B7JWB4</accession>
<organism evidence="1 2">
    <name type="scientific">Rippkaea orientalis (strain PCC 8801 / RF-1)</name>
    <name type="common">Cyanothece sp. (strain PCC 8801)</name>
    <dbReference type="NCBI Taxonomy" id="41431"/>
    <lineage>
        <taxon>Bacteria</taxon>
        <taxon>Bacillati</taxon>
        <taxon>Cyanobacteriota</taxon>
        <taxon>Cyanophyceae</taxon>
        <taxon>Oscillatoriophycideae</taxon>
        <taxon>Chroococcales</taxon>
        <taxon>Aphanothecaceae</taxon>
        <taxon>Rippkaea</taxon>
        <taxon>Rippkaea orientalis</taxon>
    </lineage>
</organism>
<name>B7JWB4_RIPO1</name>
<dbReference type="Pfam" id="PF03683">
    <property type="entry name" value="UPF0175"/>
    <property type="match status" value="1"/>
</dbReference>
<dbReference type="eggNOG" id="COG2886">
    <property type="taxonomic scope" value="Bacteria"/>
</dbReference>
<keyword evidence="2" id="KW-1185">Reference proteome</keyword>
<sequence>MKAIEFKTTIHNNTVTIPPEYSDEWEGKTIRVIVLEDSNVDTLLETTISLFEQDEISLGKASEILRINQIKLQKILSQRGICVHYDVAEFQEDLELEHLKQKGYL</sequence>
<dbReference type="HOGENOM" id="CLU_176871_0_0_3"/>
<evidence type="ECO:0000313" key="2">
    <source>
        <dbReference type="Proteomes" id="UP000008204"/>
    </source>
</evidence>
<dbReference type="AlphaFoldDB" id="B7JWB4"/>
<dbReference type="Proteomes" id="UP000008204">
    <property type="component" value="Chromosome"/>
</dbReference>
<dbReference type="STRING" id="41431.PCC8801_2970"/>
<protein>
    <submittedName>
        <fullName evidence="1">Uncharacterized protein</fullName>
    </submittedName>
</protein>